<feature type="compositionally biased region" description="Basic and acidic residues" evidence="1">
    <location>
        <begin position="76"/>
        <end position="93"/>
    </location>
</feature>
<keyword evidence="3" id="KW-1185">Reference proteome</keyword>
<gene>
    <name evidence="2" type="ORF">Taro_049279</name>
</gene>
<evidence type="ECO:0000313" key="2">
    <source>
        <dbReference type="EMBL" id="MQM16320.1"/>
    </source>
</evidence>
<comment type="caution">
    <text evidence="2">The sequence shown here is derived from an EMBL/GenBank/DDBJ whole genome shotgun (WGS) entry which is preliminary data.</text>
</comment>
<accession>A0A843XAK8</accession>
<evidence type="ECO:0000313" key="3">
    <source>
        <dbReference type="Proteomes" id="UP000652761"/>
    </source>
</evidence>
<dbReference type="EMBL" id="NMUH01006953">
    <property type="protein sequence ID" value="MQM16320.1"/>
    <property type="molecule type" value="Genomic_DNA"/>
</dbReference>
<feature type="region of interest" description="Disordered" evidence="1">
    <location>
        <begin position="76"/>
        <end position="156"/>
    </location>
</feature>
<dbReference type="Proteomes" id="UP000652761">
    <property type="component" value="Unassembled WGS sequence"/>
</dbReference>
<feature type="non-terminal residue" evidence="2">
    <location>
        <position position="217"/>
    </location>
</feature>
<dbReference type="AlphaFoldDB" id="A0A843XAK8"/>
<protein>
    <submittedName>
        <fullName evidence="2">Uncharacterized protein</fullName>
    </submittedName>
</protein>
<reference evidence="2" key="1">
    <citation type="submission" date="2017-07" db="EMBL/GenBank/DDBJ databases">
        <title>Taro Niue Genome Assembly and Annotation.</title>
        <authorList>
            <person name="Atibalentja N."/>
            <person name="Keating K."/>
            <person name="Fields C.J."/>
        </authorList>
    </citation>
    <scope>NUCLEOTIDE SEQUENCE</scope>
    <source>
        <strain evidence="2">Niue_2</strain>
        <tissue evidence="2">Leaf</tissue>
    </source>
</reference>
<sequence length="217" mass="24512">MIDVVADVGLDFKALSRYEIYGRGLEGECGHAENSLDRPSMEASSAWRGMEEMSMSYGGDLHFLCAHRMFRTPHREGKSRYLHTERRDSKNKWAEGISDGDEPRDPEFKVPTKKPRESSSKGKQPKIVENTDEQFEPARYSESDSRPVTPRMVKPPPLLRRTVSGIYMTERANTAARADPGPAIEKMKQIYGESTLGGSIRSGIERFWLDPGDSSFH</sequence>
<name>A0A843XAK8_COLES</name>
<organism evidence="2 3">
    <name type="scientific">Colocasia esculenta</name>
    <name type="common">Wild taro</name>
    <name type="synonym">Arum esculentum</name>
    <dbReference type="NCBI Taxonomy" id="4460"/>
    <lineage>
        <taxon>Eukaryota</taxon>
        <taxon>Viridiplantae</taxon>
        <taxon>Streptophyta</taxon>
        <taxon>Embryophyta</taxon>
        <taxon>Tracheophyta</taxon>
        <taxon>Spermatophyta</taxon>
        <taxon>Magnoliopsida</taxon>
        <taxon>Liliopsida</taxon>
        <taxon>Araceae</taxon>
        <taxon>Aroideae</taxon>
        <taxon>Colocasieae</taxon>
        <taxon>Colocasia</taxon>
    </lineage>
</organism>
<proteinExistence type="predicted"/>
<evidence type="ECO:0000256" key="1">
    <source>
        <dbReference type="SAM" id="MobiDB-lite"/>
    </source>
</evidence>
<feature type="compositionally biased region" description="Basic and acidic residues" evidence="1">
    <location>
        <begin position="101"/>
        <end position="120"/>
    </location>
</feature>